<comment type="similarity">
    <text evidence="2">Belongs to the cerato-platanin family.</text>
</comment>
<dbReference type="OrthoDB" id="4898945at2759"/>
<proteinExistence type="inferred from homology"/>
<dbReference type="Pfam" id="PF07249">
    <property type="entry name" value="Cerato-platanin"/>
    <property type="match status" value="1"/>
</dbReference>
<name>A0A4Y9ZCG1_9AGAM</name>
<reference evidence="5 6" key="1">
    <citation type="submission" date="2019-02" db="EMBL/GenBank/DDBJ databases">
        <title>Genome sequencing of the rare red list fungi Dentipellis fragilis.</title>
        <authorList>
            <person name="Buettner E."/>
            <person name="Kellner H."/>
        </authorList>
    </citation>
    <scope>NUCLEOTIDE SEQUENCE [LARGE SCALE GENOMIC DNA]</scope>
    <source>
        <strain evidence="5 6">DSM 105465</strain>
    </source>
</reference>
<organism evidence="5 6">
    <name type="scientific">Dentipellis fragilis</name>
    <dbReference type="NCBI Taxonomy" id="205917"/>
    <lineage>
        <taxon>Eukaryota</taxon>
        <taxon>Fungi</taxon>
        <taxon>Dikarya</taxon>
        <taxon>Basidiomycota</taxon>
        <taxon>Agaricomycotina</taxon>
        <taxon>Agaricomycetes</taxon>
        <taxon>Russulales</taxon>
        <taxon>Hericiaceae</taxon>
        <taxon>Dentipellis</taxon>
    </lineage>
</organism>
<evidence type="ECO:0000256" key="2">
    <source>
        <dbReference type="ARBA" id="ARBA00010421"/>
    </source>
</evidence>
<evidence type="ECO:0000313" key="5">
    <source>
        <dbReference type="EMBL" id="TFY72516.1"/>
    </source>
</evidence>
<dbReference type="Gene3D" id="2.40.40.10">
    <property type="entry name" value="RlpA-like domain"/>
    <property type="match status" value="1"/>
</dbReference>
<evidence type="ECO:0008006" key="7">
    <source>
        <dbReference type="Google" id="ProtNLM"/>
    </source>
</evidence>
<feature type="chain" id="PRO_5021278318" description="Cerato-platanin" evidence="4">
    <location>
        <begin position="19"/>
        <end position="147"/>
    </location>
</feature>
<evidence type="ECO:0000256" key="1">
    <source>
        <dbReference type="ARBA" id="ARBA00004613"/>
    </source>
</evidence>
<comment type="caution">
    <text evidence="5">The sequence shown here is derived from an EMBL/GenBank/DDBJ whole genome shotgun (WGS) entry which is preliminary data.</text>
</comment>
<feature type="signal peptide" evidence="4">
    <location>
        <begin position="1"/>
        <end position="18"/>
    </location>
</feature>
<keyword evidence="3" id="KW-0964">Secreted</keyword>
<sequence>MKFTLALVFSVLSTLAAALPAEDISAATVNVRYDQTYDNSGESLSVVACSDGPNGLLTKGFTTFGSLPTFPNIGAAQAVAGWNSPSCGTCWRLTYNGTSINVIAIDHAGDGFNLSLEAMNTLTKGQAVFDGIVQATATQLTSTQCGL</sequence>
<evidence type="ECO:0000313" key="6">
    <source>
        <dbReference type="Proteomes" id="UP000298327"/>
    </source>
</evidence>
<keyword evidence="6" id="KW-1185">Reference proteome</keyword>
<evidence type="ECO:0000256" key="4">
    <source>
        <dbReference type="SAM" id="SignalP"/>
    </source>
</evidence>
<dbReference type="Proteomes" id="UP000298327">
    <property type="component" value="Unassembled WGS sequence"/>
</dbReference>
<dbReference type="InterPro" id="IPR036908">
    <property type="entry name" value="RlpA-like_sf"/>
</dbReference>
<dbReference type="CDD" id="cd22778">
    <property type="entry name" value="DPBB_CEPL-like"/>
    <property type="match status" value="1"/>
</dbReference>
<protein>
    <recommendedName>
        <fullName evidence="7">Cerato-platanin</fullName>
    </recommendedName>
</protein>
<comment type="subcellular location">
    <subcellularLocation>
        <location evidence="1">Secreted</location>
    </subcellularLocation>
</comment>
<gene>
    <name evidence="5" type="ORF">EVG20_g478</name>
</gene>
<dbReference type="EMBL" id="SEOQ01000012">
    <property type="protein sequence ID" value="TFY72516.1"/>
    <property type="molecule type" value="Genomic_DNA"/>
</dbReference>
<dbReference type="GO" id="GO:0005576">
    <property type="term" value="C:extracellular region"/>
    <property type="evidence" value="ECO:0007669"/>
    <property type="project" value="UniProtKB-SubCell"/>
</dbReference>
<keyword evidence="4" id="KW-0732">Signal</keyword>
<evidence type="ECO:0000256" key="3">
    <source>
        <dbReference type="ARBA" id="ARBA00022525"/>
    </source>
</evidence>
<dbReference type="InterPro" id="IPR010829">
    <property type="entry name" value="Cerato-platanin"/>
</dbReference>
<accession>A0A4Y9ZCG1</accession>
<dbReference type="SUPFAM" id="SSF50685">
    <property type="entry name" value="Barwin-like endoglucanases"/>
    <property type="match status" value="1"/>
</dbReference>
<dbReference type="AlphaFoldDB" id="A0A4Y9ZCG1"/>